<dbReference type="GeneID" id="73332725"/>
<gene>
    <name evidence="1" type="ORF">ColSpa_11923</name>
</gene>
<dbReference type="Gene3D" id="3.40.50.1100">
    <property type="match status" value="1"/>
</dbReference>
<protein>
    <recommendedName>
        <fullName evidence="3">Cysteine synthase</fullName>
    </recommendedName>
</protein>
<evidence type="ECO:0008006" key="3">
    <source>
        <dbReference type="Google" id="ProtNLM"/>
    </source>
</evidence>
<dbReference type="Proteomes" id="UP001055115">
    <property type="component" value="Unassembled WGS sequence"/>
</dbReference>
<dbReference type="SUPFAM" id="SSF53686">
    <property type="entry name" value="Tryptophan synthase beta subunit-like PLP-dependent enzymes"/>
    <property type="match status" value="1"/>
</dbReference>
<keyword evidence="2" id="KW-1185">Reference proteome</keyword>
<dbReference type="AlphaFoldDB" id="A0AA37PGD8"/>
<dbReference type="InterPro" id="IPR036052">
    <property type="entry name" value="TrpB-like_PALP_sf"/>
</dbReference>
<dbReference type="RefSeq" id="XP_049134092.1">
    <property type="nucleotide sequence ID" value="XM_049278135.1"/>
</dbReference>
<accession>A0AA37PGD8</accession>
<sequence length="116" mass="12659">MIQNAHAAAKKPVVEASSGSTVISLALGCCVMNQNDDVTAYVTNKTEISRLQTLAFFGIKVKLYGGPAQPAISDERGIINKIRRQAEADGSGIWAPMQYENEDNYKSHIRWTGPSF</sequence>
<evidence type="ECO:0000313" key="2">
    <source>
        <dbReference type="Proteomes" id="UP001055115"/>
    </source>
</evidence>
<name>A0AA37PGD8_9PEZI</name>
<comment type="caution">
    <text evidence="1">The sequence shown here is derived from an EMBL/GenBank/DDBJ whole genome shotgun (WGS) entry which is preliminary data.</text>
</comment>
<evidence type="ECO:0000313" key="1">
    <source>
        <dbReference type="EMBL" id="GKT51742.1"/>
    </source>
</evidence>
<dbReference type="EMBL" id="BQXU01000053">
    <property type="protein sequence ID" value="GKT51742.1"/>
    <property type="molecule type" value="Genomic_DNA"/>
</dbReference>
<proteinExistence type="predicted"/>
<reference evidence="1 2" key="1">
    <citation type="submission" date="2022-03" db="EMBL/GenBank/DDBJ databases">
        <title>Genome data of Colletotrichum spp.</title>
        <authorList>
            <person name="Utami Y.D."/>
            <person name="Hiruma K."/>
        </authorList>
    </citation>
    <scope>NUCLEOTIDE SEQUENCE [LARGE SCALE GENOMIC DNA]</scope>
    <source>
        <strain evidence="1 2">MAFF 239500</strain>
    </source>
</reference>
<organism evidence="1 2">
    <name type="scientific">Colletotrichum spaethianum</name>
    <dbReference type="NCBI Taxonomy" id="700344"/>
    <lineage>
        <taxon>Eukaryota</taxon>
        <taxon>Fungi</taxon>
        <taxon>Dikarya</taxon>
        <taxon>Ascomycota</taxon>
        <taxon>Pezizomycotina</taxon>
        <taxon>Sordariomycetes</taxon>
        <taxon>Hypocreomycetidae</taxon>
        <taxon>Glomerellales</taxon>
        <taxon>Glomerellaceae</taxon>
        <taxon>Colletotrichum</taxon>
        <taxon>Colletotrichum spaethianum species complex</taxon>
    </lineage>
</organism>